<dbReference type="Proteomes" id="UP000820669">
    <property type="component" value="Unassembled WGS sequence"/>
</dbReference>
<reference evidence="1 2" key="1">
    <citation type="submission" date="2020-04" db="EMBL/GenBank/DDBJ databases">
        <authorList>
            <person name="Klaysubun C."/>
            <person name="Duangmal K."/>
            <person name="Lipun K."/>
        </authorList>
    </citation>
    <scope>NUCLEOTIDE SEQUENCE [LARGE SCALE GENOMIC DNA]</scope>
    <source>
        <strain evidence="1 2">K10HN5</strain>
    </source>
</reference>
<dbReference type="InterPro" id="IPR012863">
    <property type="entry name" value="DUF1636"/>
</dbReference>
<proteinExistence type="predicted"/>
<comment type="caution">
    <text evidence="1">The sequence shown here is derived from an EMBL/GenBank/DDBJ whole genome shotgun (WGS) entry which is preliminary data.</text>
</comment>
<evidence type="ECO:0000313" key="1">
    <source>
        <dbReference type="EMBL" id="NMH95987.1"/>
    </source>
</evidence>
<organism evidence="1 2">
    <name type="scientific">Pseudonocardia acidicola</name>
    <dbReference type="NCBI Taxonomy" id="2724939"/>
    <lineage>
        <taxon>Bacteria</taxon>
        <taxon>Bacillati</taxon>
        <taxon>Actinomycetota</taxon>
        <taxon>Actinomycetes</taxon>
        <taxon>Pseudonocardiales</taxon>
        <taxon>Pseudonocardiaceae</taxon>
        <taxon>Pseudonocardia</taxon>
    </lineage>
</organism>
<name>A0ABX1S508_9PSEU</name>
<evidence type="ECO:0000313" key="2">
    <source>
        <dbReference type="Proteomes" id="UP000820669"/>
    </source>
</evidence>
<gene>
    <name evidence="1" type="ORF">HF526_01400</name>
</gene>
<dbReference type="RefSeq" id="WP_169379363.1">
    <property type="nucleotide sequence ID" value="NZ_JAAXLA010000002.1"/>
</dbReference>
<keyword evidence="2" id="KW-1185">Reference proteome</keyword>
<dbReference type="EMBL" id="JAAXLA010000002">
    <property type="protein sequence ID" value="NMH95987.1"/>
    <property type="molecule type" value="Genomic_DNA"/>
</dbReference>
<accession>A0ABX1S508</accession>
<sequence length="127" mass="13214">MALLICRTCPRYDPRETGEFGRRLSAAIAEHPQARHLHVRKVACLGGCPDDGVVAVDGPGKARVRFTGISADDAEAVLAAAAAHDACLSGVPPDWEVPTALSDRVSSVTLKRPAIRTPHAAGAVAGQ</sequence>
<dbReference type="Pfam" id="PF07845">
    <property type="entry name" value="DUF1636"/>
    <property type="match status" value="1"/>
</dbReference>
<protein>
    <submittedName>
        <fullName evidence="1">DUF1636 family protein</fullName>
    </submittedName>
</protein>